<organism evidence="1">
    <name type="scientific">Siphoviridae sp. ctQEY27</name>
    <dbReference type="NCBI Taxonomy" id="2826326"/>
    <lineage>
        <taxon>Viruses</taxon>
        <taxon>Duplodnaviria</taxon>
        <taxon>Heunggongvirae</taxon>
        <taxon>Uroviricota</taxon>
        <taxon>Caudoviricetes</taxon>
    </lineage>
</organism>
<reference evidence="1" key="1">
    <citation type="journal article" date="2021" name="Proc. Natl. Acad. Sci. U.S.A.">
        <title>A Catalog of Tens of Thousands of Viruses from Human Metagenomes Reveals Hidden Associations with Chronic Diseases.</title>
        <authorList>
            <person name="Tisza M.J."/>
            <person name="Buck C.B."/>
        </authorList>
    </citation>
    <scope>NUCLEOTIDE SEQUENCE</scope>
    <source>
        <strain evidence="1">CtQEY27</strain>
    </source>
</reference>
<evidence type="ECO:0000313" key="1">
    <source>
        <dbReference type="EMBL" id="DAD77249.1"/>
    </source>
</evidence>
<sequence length="101" mass="11178">MQIIQQTTRTTAQETVQGVTITYFYENEKDTTPTAVAFSATRASDSNQYATPIQGTATAQGFNIQNENFQVSDIELYKHIHEVCAAIINGQTTNDKSQAEQ</sequence>
<protein>
    <submittedName>
        <fullName evidence="1">Uncharacterized protein</fullName>
    </submittedName>
</protein>
<proteinExistence type="predicted"/>
<dbReference type="EMBL" id="BK014821">
    <property type="protein sequence ID" value="DAD77249.1"/>
    <property type="molecule type" value="Genomic_DNA"/>
</dbReference>
<name>A0A8S5M4K1_9CAUD</name>
<accession>A0A8S5M4K1</accession>